<keyword evidence="1" id="KW-0732">Signal</keyword>
<feature type="chain" id="PRO_5007127696" evidence="1">
    <location>
        <begin position="23"/>
        <end position="184"/>
    </location>
</feature>
<dbReference type="EMBL" id="LPIX01000054">
    <property type="protein sequence ID" value="KWE03343.1"/>
    <property type="molecule type" value="Genomic_DNA"/>
</dbReference>
<gene>
    <name evidence="2" type="ORF">WL73_14765</name>
</gene>
<dbReference type="Pfam" id="PF04449">
    <property type="entry name" value="Fimbrial_CS1"/>
    <property type="match status" value="1"/>
</dbReference>
<sequence length="184" mass="19394">MKIGKLILALCVSGALAGIAHADQPSTQAVVKKIRLTAHIGDSIFVSRPDGSAWYDVVELTANDSTQKTFSKTLPIRVWTKTPDFIVTLARPLRLANGDAEMTNAKVTLTAADGTSVVAPDTVRKVTQVRPGGDGGFDEIHNLKISANAPARNGAARANGSYSGDLVLLFEPTAASGDDRPIEQ</sequence>
<comment type="caution">
    <text evidence="2">The sequence shown here is derived from an EMBL/GenBank/DDBJ whole genome shotgun (WGS) entry which is preliminary data.</text>
</comment>
<name>A0A107FCL0_9BURK</name>
<dbReference type="OrthoDB" id="6869845at2"/>
<evidence type="ECO:0000313" key="3">
    <source>
        <dbReference type="Proteomes" id="UP000062998"/>
    </source>
</evidence>
<proteinExistence type="predicted"/>
<dbReference type="Gene3D" id="2.60.40.2040">
    <property type="entry name" value="CFA/I fimbrial subunit E, pilin domain"/>
    <property type="match status" value="1"/>
</dbReference>
<protein>
    <submittedName>
        <fullName evidence="2">Fimbrial assembly protein</fullName>
    </submittedName>
</protein>
<reference evidence="2 3" key="1">
    <citation type="submission" date="2015-11" db="EMBL/GenBank/DDBJ databases">
        <title>Expanding the genomic diversity of Burkholderia species for the development of highly accurate diagnostics.</title>
        <authorList>
            <person name="Sahl J."/>
            <person name="Keim P."/>
            <person name="Wagner D."/>
        </authorList>
    </citation>
    <scope>NUCLEOTIDE SEQUENCE [LARGE SCALE GENOMIC DNA]</scope>
    <source>
        <strain evidence="2 3">MSMB2167WGS</strain>
    </source>
</reference>
<accession>A0A107FCL0</accession>
<feature type="signal peptide" evidence="1">
    <location>
        <begin position="1"/>
        <end position="22"/>
    </location>
</feature>
<dbReference type="Proteomes" id="UP000062998">
    <property type="component" value="Unassembled WGS sequence"/>
</dbReference>
<dbReference type="RefSeq" id="WP_059967839.1">
    <property type="nucleotide sequence ID" value="NZ_CP013464.1"/>
</dbReference>
<organism evidence="2 3">
    <name type="scientific">Burkholderia ubonensis</name>
    <dbReference type="NCBI Taxonomy" id="101571"/>
    <lineage>
        <taxon>Bacteria</taxon>
        <taxon>Pseudomonadati</taxon>
        <taxon>Pseudomonadota</taxon>
        <taxon>Betaproteobacteria</taxon>
        <taxon>Burkholderiales</taxon>
        <taxon>Burkholderiaceae</taxon>
        <taxon>Burkholderia</taxon>
        <taxon>Burkholderia cepacia complex</taxon>
    </lineage>
</organism>
<dbReference type="InterPro" id="IPR007540">
    <property type="entry name" value="Fimbrial_CS1-type"/>
</dbReference>
<dbReference type="AlphaFoldDB" id="A0A107FCL0"/>
<evidence type="ECO:0000313" key="2">
    <source>
        <dbReference type="EMBL" id="KWE03343.1"/>
    </source>
</evidence>
<dbReference type="GO" id="GO:0009289">
    <property type="term" value="C:pilus"/>
    <property type="evidence" value="ECO:0007669"/>
    <property type="project" value="InterPro"/>
</dbReference>
<evidence type="ECO:0000256" key="1">
    <source>
        <dbReference type="SAM" id="SignalP"/>
    </source>
</evidence>